<feature type="transmembrane region" description="Helical" evidence="17">
    <location>
        <begin position="6"/>
        <end position="25"/>
    </location>
</feature>
<name>A0A7J6WFI3_THATH</name>
<dbReference type="AlphaFoldDB" id="A0A7J6WFI3"/>
<reference evidence="19 20" key="1">
    <citation type="submission" date="2020-06" db="EMBL/GenBank/DDBJ databases">
        <title>Transcriptomic and genomic resources for Thalictrum thalictroides and T. hernandezii: Facilitating candidate gene discovery in an emerging model plant lineage.</title>
        <authorList>
            <person name="Arias T."/>
            <person name="Riano-Pachon D.M."/>
            <person name="Di Stilio V.S."/>
        </authorList>
    </citation>
    <scope>NUCLEOTIDE SEQUENCE [LARGE SCALE GENOMIC DNA]</scope>
    <source>
        <strain evidence="20">cv. WT478/WT964</strain>
        <tissue evidence="19">Leaves</tissue>
    </source>
</reference>
<evidence type="ECO:0000256" key="13">
    <source>
        <dbReference type="ARBA" id="ARBA00048679"/>
    </source>
</evidence>
<dbReference type="GO" id="GO:0004674">
    <property type="term" value="F:protein serine/threonine kinase activity"/>
    <property type="evidence" value="ECO:0007669"/>
    <property type="project" value="UniProtKB-KW"/>
</dbReference>
<dbReference type="InterPro" id="IPR008271">
    <property type="entry name" value="Ser/Thr_kinase_AS"/>
</dbReference>
<gene>
    <name evidence="19" type="ORF">FRX31_014747</name>
</gene>
<dbReference type="FunFam" id="3.30.200.20:FF:000162">
    <property type="entry name" value="Adenine nucleotide alpha hydrolase-like domain kinase"/>
    <property type="match status" value="1"/>
</dbReference>
<dbReference type="PROSITE" id="PS50011">
    <property type="entry name" value="PROTEIN_KINASE_DOM"/>
    <property type="match status" value="1"/>
</dbReference>
<dbReference type="CDD" id="cd14066">
    <property type="entry name" value="STKc_IRAK"/>
    <property type="match status" value="1"/>
</dbReference>
<feature type="region of interest" description="Disordered" evidence="16">
    <location>
        <begin position="393"/>
        <end position="420"/>
    </location>
</feature>
<dbReference type="Gene3D" id="1.10.510.10">
    <property type="entry name" value="Transferase(Phosphotransferase) domain 1"/>
    <property type="match status" value="1"/>
</dbReference>
<keyword evidence="19" id="KW-0675">Receptor</keyword>
<dbReference type="InterPro" id="IPR000719">
    <property type="entry name" value="Prot_kinase_dom"/>
</dbReference>
<evidence type="ECO:0000256" key="12">
    <source>
        <dbReference type="ARBA" id="ARBA00047899"/>
    </source>
</evidence>
<evidence type="ECO:0000256" key="3">
    <source>
        <dbReference type="ARBA" id="ARBA00022475"/>
    </source>
</evidence>
<comment type="catalytic activity">
    <reaction evidence="12">
        <text>L-threonyl-[protein] + ATP = O-phospho-L-threonyl-[protein] + ADP + H(+)</text>
        <dbReference type="Rhea" id="RHEA:46608"/>
        <dbReference type="Rhea" id="RHEA-COMP:11060"/>
        <dbReference type="Rhea" id="RHEA-COMP:11605"/>
        <dbReference type="ChEBI" id="CHEBI:15378"/>
        <dbReference type="ChEBI" id="CHEBI:30013"/>
        <dbReference type="ChEBI" id="CHEBI:30616"/>
        <dbReference type="ChEBI" id="CHEBI:61977"/>
        <dbReference type="ChEBI" id="CHEBI:456216"/>
        <dbReference type="EC" id="2.7.11.1"/>
    </reaction>
</comment>
<organism evidence="19 20">
    <name type="scientific">Thalictrum thalictroides</name>
    <name type="common">Rue-anemone</name>
    <name type="synonym">Anemone thalictroides</name>
    <dbReference type="NCBI Taxonomy" id="46969"/>
    <lineage>
        <taxon>Eukaryota</taxon>
        <taxon>Viridiplantae</taxon>
        <taxon>Streptophyta</taxon>
        <taxon>Embryophyta</taxon>
        <taxon>Tracheophyta</taxon>
        <taxon>Spermatophyta</taxon>
        <taxon>Magnoliopsida</taxon>
        <taxon>Ranunculales</taxon>
        <taxon>Ranunculaceae</taxon>
        <taxon>Thalictroideae</taxon>
        <taxon>Thalictrum</taxon>
    </lineage>
</organism>
<evidence type="ECO:0000256" key="5">
    <source>
        <dbReference type="ARBA" id="ARBA00022679"/>
    </source>
</evidence>
<protein>
    <recommendedName>
        <fullName evidence="2">non-specific serine/threonine protein kinase</fullName>
        <ecNumber evidence="2">2.7.11.1</ecNumber>
    </recommendedName>
</protein>
<sequence>MQRFAGPAIGMFLLLLSFVVCIICLKRKRNRSGCSLETSGKSIGNPLVLFQNKDLIVMTNGFSGQNVIGEGGFGRVYKGSLPDGRLVAIKQIKAVNAQTEREFRSEINIISRLHHRNLVSLLGYSTDDDNWTLVFDFVPNGTLKHNLHGQGVPVMEWENRMKVAISAARGLAYLHDDCHPTIIHRDVKSANILLNEAFEAQIADFGLAKLRSFNRMHESTRPVGTFGYMAPEYTRTGKLTEKCDVYSFGVVLLELVTGRKPIVEDEHIVVWAQPLFHDAIDAKDFTQLADPRLENKYMESEMHTMVTVAAACVRKSAPKRLSMIQVIQALDRENNTSNLIIGGSAIHGSRQDSADIQTLMEMAFPGEYDITSSSEEYSSKEVELKCAGSLQLGEPSYADSSSSESETESLYRQHSDGIPN</sequence>
<evidence type="ECO:0000259" key="18">
    <source>
        <dbReference type="PROSITE" id="PS50011"/>
    </source>
</evidence>
<feature type="domain" description="Protein kinase" evidence="18">
    <location>
        <begin position="62"/>
        <end position="340"/>
    </location>
</feature>
<dbReference type="PANTHER" id="PTHR47982:SF44">
    <property type="entry name" value="PROLINE-RICH RECEPTOR-LIKE PROTEIN KINASE PERK13-RELATED"/>
    <property type="match status" value="1"/>
</dbReference>
<evidence type="ECO:0000256" key="6">
    <source>
        <dbReference type="ARBA" id="ARBA00022692"/>
    </source>
</evidence>
<keyword evidence="10 17" id="KW-1133">Transmembrane helix</keyword>
<dbReference type="InterPro" id="IPR011009">
    <property type="entry name" value="Kinase-like_dom_sf"/>
</dbReference>
<keyword evidence="7 14" id="KW-0547">Nucleotide-binding</keyword>
<evidence type="ECO:0000256" key="4">
    <source>
        <dbReference type="ARBA" id="ARBA00022527"/>
    </source>
</evidence>
<evidence type="ECO:0000256" key="10">
    <source>
        <dbReference type="ARBA" id="ARBA00022989"/>
    </source>
</evidence>
<keyword evidence="6 17" id="KW-0812">Transmembrane</keyword>
<keyword evidence="3" id="KW-1003">Cell membrane</keyword>
<evidence type="ECO:0000256" key="15">
    <source>
        <dbReference type="RuleBase" id="RU000304"/>
    </source>
</evidence>
<accession>A0A7J6WFI3</accession>
<evidence type="ECO:0000256" key="7">
    <source>
        <dbReference type="ARBA" id="ARBA00022741"/>
    </source>
</evidence>
<comment type="subcellular location">
    <subcellularLocation>
        <location evidence="1">Cell membrane</location>
        <topology evidence="1">Single-pass membrane protein</topology>
    </subcellularLocation>
</comment>
<dbReference type="PANTHER" id="PTHR47982">
    <property type="entry name" value="PROLINE-RICH RECEPTOR-LIKE PROTEIN KINASE PERK4"/>
    <property type="match status" value="1"/>
</dbReference>
<evidence type="ECO:0000256" key="9">
    <source>
        <dbReference type="ARBA" id="ARBA00022840"/>
    </source>
</evidence>
<keyword evidence="9 14" id="KW-0067">ATP-binding</keyword>
<dbReference type="InterPro" id="IPR017441">
    <property type="entry name" value="Protein_kinase_ATP_BS"/>
</dbReference>
<evidence type="ECO:0000256" key="1">
    <source>
        <dbReference type="ARBA" id="ARBA00004162"/>
    </source>
</evidence>
<keyword evidence="5" id="KW-0808">Transferase</keyword>
<dbReference type="EMBL" id="JABWDY010017017">
    <property type="protein sequence ID" value="KAF5195657.1"/>
    <property type="molecule type" value="Genomic_DNA"/>
</dbReference>
<dbReference type="FunFam" id="1.10.510.10:FF:000173">
    <property type="entry name" value="proline-rich receptor-like protein kinase PERK8"/>
    <property type="match status" value="1"/>
</dbReference>
<dbReference type="PROSITE" id="PS00108">
    <property type="entry name" value="PROTEIN_KINASE_ST"/>
    <property type="match status" value="1"/>
</dbReference>
<dbReference type="SUPFAM" id="SSF56112">
    <property type="entry name" value="Protein kinase-like (PK-like)"/>
    <property type="match status" value="1"/>
</dbReference>
<evidence type="ECO:0000256" key="14">
    <source>
        <dbReference type="PROSITE-ProRule" id="PRU10141"/>
    </source>
</evidence>
<dbReference type="GO" id="GO:0005524">
    <property type="term" value="F:ATP binding"/>
    <property type="evidence" value="ECO:0007669"/>
    <property type="project" value="UniProtKB-UniRule"/>
</dbReference>
<dbReference type="EC" id="2.7.11.1" evidence="2"/>
<evidence type="ECO:0000256" key="11">
    <source>
        <dbReference type="ARBA" id="ARBA00023136"/>
    </source>
</evidence>
<comment type="similarity">
    <text evidence="15">Belongs to the protein kinase superfamily.</text>
</comment>
<dbReference type="Proteomes" id="UP000554482">
    <property type="component" value="Unassembled WGS sequence"/>
</dbReference>
<evidence type="ECO:0000256" key="16">
    <source>
        <dbReference type="SAM" id="MobiDB-lite"/>
    </source>
</evidence>
<dbReference type="Gene3D" id="3.30.200.20">
    <property type="entry name" value="Phosphorylase Kinase, domain 1"/>
    <property type="match status" value="1"/>
</dbReference>
<dbReference type="SMART" id="SM00220">
    <property type="entry name" value="S_TKc"/>
    <property type="match status" value="1"/>
</dbReference>
<comment type="caution">
    <text evidence="19">The sequence shown here is derived from an EMBL/GenBank/DDBJ whole genome shotgun (WGS) entry which is preliminary data.</text>
</comment>
<dbReference type="Pfam" id="PF00069">
    <property type="entry name" value="Pkinase"/>
    <property type="match status" value="1"/>
</dbReference>
<keyword evidence="4 15" id="KW-0723">Serine/threonine-protein kinase</keyword>
<dbReference type="InterPro" id="IPR047117">
    <property type="entry name" value="PERK1-13-like"/>
</dbReference>
<dbReference type="PROSITE" id="PS00107">
    <property type="entry name" value="PROTEIN_KINASE_ATP"/>
    <property type="match status" value="1"/>
</dbReference>
<proteinExistence type="inferred from homology"/>
<keyword evidence="8 19" id="KW-0418">Kinase</keyword>
<dbReference type="GO" id="GO:0005886">
    <property type="term" value="C:plasma membrane"/>
    <property type="evidence" value="ECO:0007669"/>
    <property type="project" value="UniProtKB-SubCell"/>
</dbReference>
<keyword evidence="20" id="KW-1185">Reference proteome</keyword>
<evidence type="ECO:0000256" key="2">
    <source>
        <dbReference type="ARBA" id="ARBA00012513"/>
    </source>
</evidence>
<comment type="catalytic activity">
    <reaction evidence="13">
        <text>L-seryl-[protein] + ATP = O-phospho-L-seryl-[protein] + ADP + H(+)</text>
        <dbReference type="Rhea" id="RHEA:17989"/>
        <dbReference type="Rhea" id="RHEA-COMP:9863"/>
        <dbReference type="Rhea" id="RHEA-COMP:11604"/>
        <dbReference type="ChEBI" id="CHEBI:15378"/>
        <dbReference type="ChEBI" id="CHEBI:29999"/>
        <dbReference type="ChEBI" id="CHEBI:30616"/>
        <dbReference type="ChEBI" id="CHEBI:83421"/>
        <dbReference type="ChEBI" id="CHEBI:456216"/>
        <dbReference type="EC" id="2.7.11.1"/>
    </reaction>
</comment>
<keyword evidence="11 17" id="KW-0472">Membrane</keyword>
<evidence type="ECO:0000256" key="17">
    <source>
        <dbReference type="SAM" id="Phobius"/>
    </source>
</evidence>
<feature type="binding site" evidence="14">
    <location>
        <position position="90"/>
    </location>
    <ligand>
        <name>ATP</name>
        <dbReference type="ChEBI" id="CHEBI:30616"/>
    </ligand>
</feature>
<evidence type="ECO:0000313" key="20">
    <source>
        <dbReference type="Proteomes" id="UP000554482"/>
    </source>
</evidence>
<dbReference type="OrthoDB" id="544400at2759"/>
<feature type="compositionally biased region" description="Basic and acidic residues" evidence="16">
    <location>
        <begin position="409"/>
        <end position="420"/>
    </location>
</feature>
<evidence type="ECO:0000256" key="8">
    <source>
        <dbReference type="ARBA" id="ARBA00022777"/>
    </source>
</evidence>
<evidence type="ECO:0000313" key="19">
    <source>
        <dbReference type="EMBL" id="KAF5195657.1"/>
    </source>
</evidence>